<dbReference type="EMBL" id="CADCTA010000086">
    <property type="protein sequence ID" value="CAA9254438.1"/>
    <property type="molecule type" value="Genomic_DNA"/>
</dbReference>
<dbReference type="SUPFAM" id="SSF49764">
    <property type="entry name" value="HSP20-like chaperones"/>
    <property type="match status" value="1"/>
</dbReference>
<dbReference type="CDD" id="cd06464">
    <property type="entry name" value="ACD_sHsps-like"/>
    <property type="match status" value="1"/>
</dbReference>
<dbReference type="PANTHER" id="PTHR11527">
    <property type="entry name" value="HEAT-SHOCK PROTEIN 20 FAMILY MEMBER"/>
    <property type="match status" value="1"/>
</dbReference>
<dbReference type="InterPro" id="IPR002068">
    <property type="entry name" value="A-crystallin/Hsp20_dom"/>
</dbReference>
<feature type="region of interest" description="Disordered" evidence="3">
    <location>
        <begin position="1"/>
        <end position="23"/>
    </location>
</feature>
<evidence type="ECO:0000256" key="3">
    <source>
        <dbReference type="SAM" id="MobiDB-lite"/>
    </source>
</evidence>
<dbReference type="AlphaFoldDB" id="A0A6J4IKV4"/>
<dbReference type="InterPro" id="IPR008978">
    <property type="entry name" value="HSP20-like_chaperone"/>
</dbReference>
<dbReference type="PROSITE" id="PS01031">
    <property type="entry name" value="SHSP"/>
    <property type="match status" value="1"/>
</dbReference>
<proteinExistence type="inferred from homology"/>
<evidence type="ECO:0000313" key="5">
    <source>
        <dbReference type="EMBL" id="CAA9254438.1"/>
    </source>
</evidence>
<feature type="compositionally biased region" description="Polar residues" evidence="3">
    <location>
        <begin position="11"/>
        <end position="23"/>
    </location>
</feature>
<sequence length="131" mass="14813">MDTMVRDNRTENAVNGNRNEQQPQERFVAPMATVLENGDGYTLQVEMPGVNKEGLEMWVENNELTIIGRRSLPTVQGSLVHREMRRDNFRRAFELDPSIDAAKISAKIEHGVLTLALPKAEQVKPRKITVS</sequence>
<dbReference type="InterPro" id="IPR031107">
    <property type="entry name" value="Small_HSP"/>
</dbReference>
<feature type="domain" description="SHSP" evidence="4">
    <location>
        <begin position="22"/>
        <end position="131"/>
    </location>
</feature>
<feature type="compositionally biased region" description="Basic and acidic residues" evidence="3">
    <location>
        <begin position="1"/>
        <end position="10"/>
    </location>
</feature>
<organism evidence="5">
    <name type="scientific">uncultured Chthoniobacterales bacterium</name>
    <dbReference type="NCBI Taxonomy" id="1836801"/>
    <lineage>
        <taxon>Bacteria</taxon>
        <taxon>Pseudomonadati</taxon>
        <taxon>Verrucomicrobiota</taxon>
        <taxon>Spartobacteria</taxon>
        <taxon>Chthoniobacterales</taxon>
        <taxon>environmental samples</taxon>
    </lineage>
</organism>
<evidence type="ECO:0000256" key="1">
    <source>
        <dbReference type="PROSITE-ProRule" id="PRU00285"/>
    </source>
</evidence>
<protein>
    <recommendedName>
        <fullName evidence="4">SHSP domain-containing protein</fullName>
    </recommendedName>
</protein>
<comment type="similarity">
    <text evidence="1 2">Belongs to the small heat shock protein (HSP20) family.</text>
</comment>
<evidence type="ECO:0000259" key="4">
    <source>
        <dbReference type="PROSITE" id="PS01031"/>
    </source>
</evidence>
<name>A0A6J4IKV4_9BACT</name>
<dbReference type="Pfam" id="PF00011">
    <property type="entry name" value="HSP20"/>
    <property type="match status" value="1"/>
</dbReference>
<accession>A0A6J4IKV4</accession>
<dbReference type="Gene3D" id="2.60.40.790">
    <property type="match status" value="1"/>
</dbReference>
<reference evidence="5" key="1">
    <citation type="submission" date="2020-02" db="EMBL/GenBank/DDBJ databases">
        <authorList>
            <person name="Meier V. D."/>
        </authorList>
    </citation>
    <scope>NUCLEOTIDE SEQUENCE</scope>
    <source>
        <strain evidence="5">AVDCRST_MAG42</strain>
    </source>
</reference>
<gene>
    <name evidence="5" type="ORF">AVDCRST_MAG42-2703</name>
</gene>
<evidence type="ECO:0000256" key="2">
    <source>
        <dbReference type="RuleBase" id="RU003616"/>
    </source>
</evidence>